<dbReference type="Proteomes" id="UP000762676">
    <property type="component" value="Unassembled WGS sequence"/>
</dbReference>
<dbReference type="Gene3D" id="3.60.10.10">
    <property type="entry name" value="Endonuclease/exonuclease/phosphatase"/>
    <property type="match status" value="1"/>
</dbReference>
<gene>
    <name evidence="1" type="ORF">ElyMa_005193600</name>
</gene>
<proteinExistence type="predicted"/>
<organism evidence="1 2">
    <name type="scientific">Elysia marginata</name>
    <dbReference type="NCBI Taxonomy" id="1093978"/>
    <lineage>
        <taxon>Eukaryota</taxon>
        <taxon>Metazoa</taxon>
        <taxon>Spiralia</taxon>
        <taxon>Lophotrochozoa</taxon>
        <taxon>Mollusca</taxon>
        <taxon>Gastropoda</taxon>
        <taxon>Heterobranchia</taxon>
        <taxon>Euthyneura</taxon>
        <taxon>Panpulmonata</taxon>
        <taxon>Sacoglossa</taxon>
        <taxon>Placobranchoidea</taxon>
        <taxon>Plakobranchidae</taxon>
        <taxon>Elysia</taxon>
    </lineage>
</organism>
<evidence type="ECO:0000313" key="2">
    <source>
        <dbReference type="Proteomes" id="UP000762676"/>
    </source>
</evidence>
<reference evidence="1 2" key="1">
    <citation type="journal article" date="2021" name="Elife">
        <title>Chloroplast acquisition without the gene transfer in kleptoplastic sea slugs, Plakobranchus ocellatus.</title>
        <authorList>
            <person name="Maeda T."/>
            <person name="Takahashi S."/>
            <person name="Yoshida T."/>
            <person name="Shimamura S."/>
            <person name="Takaki Y."/>
            <person name="Nagai Y."/>
            <person name="Toyoda A."/>
            <person name="Suzuki Y."/>
            <person name="Arimoto A."/>
            <person name="Ishii H."/>
            <person name="Satoh N."/>
            <person name="Nishiyama T."/>
            <person name="Hasebe M."/>
            <person name="Maruyama T."/>
            <person name="Minagawa J."/>
            <person name="Obokata J."/>
            <person name="Shigenobu S."/>
        </authorList>
    </citation>
    <scope>NUCLEOTIDE SEQUENCE [LARGE SCALE GENOMIC DNA]</scope>
</reference>
<protein>
    <submittedName>
        <fullName evidence="1">Craniofacial development protein 2-like</fullName>
    </submittedName>
</protein>
<comment type="caution">
    <text evidence="1">The sequence shown here is derived from an EMBL/GenBank/DDBJ whole genome shotgun (WGS) entry which is preliminary data.</text>
</comment>
<dbReference type="AlphaFoldDB" id="A0AAV4JWU4"/>
<dbReference type="InterPro" id="IPR036691">
    <property type="entry name" value="Endo/exonu/phosph_ase_sf"/>
</dbReference>
<accession>A0AAV4JWU4</accession>
<keyword evidence="2" id="KW-1185">Reference proteome</keyword>
<dbReference type="SUPFAM" id="SSF56219">
    <property type="entry name" value="DNase I-like"/>
    <property type="match status" value="1"/>
</dbReference>
<sequence>MSKALKYYNTFSERIICAKFKEKHHDTLLIQAYAPTTDHDEEEIEQFYDDLSEIIKRNKAWKDKLFVVGDFNAKVGKE</sequence>
<evidence type="ECO:0000313" key="1">
    <source>
        <dbReference type="EMBL" id="GFS25826.1"/>
    </source>
</evidence>
<dbReference type="EMBL" id="BMAT01010382">
    <property type="protein sequence ID" value="GFS25826.1"/>
    <property type="molecule type" value="Genomic_DNA"/>
</dbReference>
<name>A0AAV4JWU4_9GAST</name>